<sequence length="156" mass="17390">MELTFRVPQHPAFFSRRSSSLAVWRAVNAGISFLSSVGITGCGKIHRRLFEQIALGNVPVRAAVYLIHAHFVHGLIKPCENPAIRAGSNAPRSPPASYLRVESYSRYVSRPHLHGTLIRNRDQCLEQVSHTSRDRGGHRLRGTSGPTLLYQPTQEI</sequence>
<dbReference type="Proteomes" id="UP000292082">
    <property type="component" value="Unassembled WGS sequence"/>
</dbReference>
<dbReference type="AlphaFoldDB" id="A0A4Q9Q157"/>
<gene>
    <name evidence="2" type="ORF">BD310DRAFT_267782</name>
</gene>
<accession>A0A4Q9Q157</accession>
<name>A0A4Q9Q157_9APHY</name>
<feature type="region of interest" description="Disordered" evidence="1">
    <location>
        <begin position="128"/>
        <end position="156"/>
    </location>
</feature>
<proteinExistence type="predicted"/>
<dbReference type="EMBL" id="ML145102">
    <property type="protein sequence ID" value="TBU60799.1"/>
    <property type="molecule type" value="Genomic_DNA"/>
</dbReference>
<feature type="compositionally biased region" description="Polar residues" evidence="1">
    <location>
        <begin position="144"/>
        <end position="156"/>
    </location>
</feature>
<reference evidence="2 3" key="1">
    <citation type="submission" date="2019-01" db="EMBL/GenBank/DDBJ databases">
        <title>Draft genome sequences of three monokaryotic isolates of the white-rot basidiomycete fungus Dichomitus squalens.</title>
        <authorList>
            <consortium name="DOE Joint Genome Institute"/>
            <person name="Lopez S.C."/>
            <person name="Andreopoulos B."/>
            <person name="Pangilinan J."/>
            <person name="Lipzen A."/>
            <person name="Riley R."/>
            <person name="Ahrendt S."/>
            <person name="Ng V."/>
            <person name="Barry K."/>
            <person name="Daum C."/>
            <person name="Grigoriev I.V."/>
            <person name="Hilden K.S."/>
            <person name="Makela M.R."/>
            <person name="de Vries R.P."/>
        </authorList>
    </citation>
    <scope>NUCLEOTIDE SEQUENCE [LARGE SCALE GENOMIC DNA]</scope>
    <source>
        <strain evidence="2 3">CBS 464.89</strain>
    </source>
</reference>
<protein>
    <submittedName>
        <fullName evidence="2">Uncharacterized protein</fullName>
    </submittedName>
</protein>
<evidence type="ECO:0000313" key="3">
    <source>
        <dbReference type="Proteomes" id="UP000292082"/>
    </source>
</evidence>
<evidence type="ECO:0000256" key="1">
    <source>
        <dbReference type="SAM" id="MobiDB-lite"/>
    </source>
</evidence>
<organism evidence="2 3">
    <name type="scientific">Dichomitus squalens</name>
    <dbReference type="NCBI Taxonomy" id="114155"/>
    <lineage>
        <taxon>Eukaryota</taxon>
        <taxon>Fungi</taxon>
        <taxon>Dikarya</taxon>
        <taxon>Basidiomycota</taxon>
        <taxon>Agaricomycotina</taxon>
        <taxon>Agaricomycetes</taxon>
        <taxon>Polyporales</taxon>
        <taxon>Polyporaceae</taxon>
        <taxon>Dichomitus</taxon>
    </lineage>
</organism>
<evidence type="ECO:0000313" key="2">
    <source>
        <dbReference type="EMBL" id="TBU60799.1"/>
    </source>
</evidence>
<keyword evidence="3" id="KW-1185">Reference proteome</keyword>